<dbReference type="EMBL" id="JAVDSB010000001">
    <property type="protein sequence ID" value="MDR6550048.1"/>
    <property type="molecule type" value="Genomic_DNA"/>
</dbReference>
<evidence type="ECO:0000259" key="4">
    <source>
        <dbReference type="PROSITE" id="PS01124"/>
    </source>
</evidence>
<accession>A0ABU1NRJ9</accession>
<evidence type="ECO:0000313" key="6">
    <source>
        <dbReference type="Proteomes" id="UP001267290"/>
    </source>
</evidence>
<keyword evidence="1" id="KW-0805">Transcription regulation</keyword>
<reference evidence="5 6" key="1">
    <citation type="submission" date="2023-07" db="EMBL/GenBank/DDBJ databases">
        <title>Sorghum-associated microbial communities from plants grown in Nebraska, USA.</title>
        <authorList>
            <person name="Schachtman D."/>
        </authorList>
    </citation>
    <scope>NUCLEOTIDE SEQUENCE [LARGE SCALE GENOMIC DNA]</scope>
    <source>
        <strain evidence="5 6">CC258</strain>
    </source>
</reference>
<dbReference type="Gene3D" id="1.10.10.60">
    <property type="entry name" value="Homeodomain-like"/>
    <property type="match status" value="2"/>
</dbReference>
<evidence type="ECO:0000256" key="2">
    <source>
        <dbReference type="ARBA" id="ARBA00023125"/>
    </source>
</evidence>
<dbReference type="PANTHER" id="PTHR43280">
    <property type="entry name" value="ARAC-FAMILY TRANSCRIPTIONAL REGULATOR"/>
    <property type="match status" value="1"/>
</dbReference>
<evidence type="ECO:0000256" key="3">
    <source>
        <dbReference type="ARBA" id="ARBA00023163"/>
    </source>
</evidence>
<evidence type="ECO:0000256" key="1">
    <source>
        <dbReference type="ARBA" id="ARBA00023015"/>
    </source>
</evidence>
<dbReference type="Pfam" id="PF02311">
    <property type="entry name" value="AraC_binding"/>
    <property type="match status" value="1"/>
</dbReference>
<gene>
    <name evidence="5" type="ORF">J2736_001231</name>
</gene>
<dbReference type="SUPFAM" id="SSF46689">
    <property type="entry name" value="Homeodomain-like"/>
    <property type="match status" value="2"/>
</dbReference>
<dbReference type="InterPro" id="IPR003313">
    <property type="entry name" value="AraC-bd"/>
</dbReference>
<dbReference type="RefSeq" id="WP_310224411.1">
    <property type="nucleotide sequence ID" value="NZ_JAVDSB010000001.1"/>
</dbReference>
<dbReference type="InterPro" id="IPR009057">
    <property type="entry name" value="Homeodomain-like_sf"/>
</dbReference>
<comment type="caution">
    <text evidence="5">The sequence shown here is derived from an EMBL/GenBank/DDBJ whole genome shotgun (WGS) entry which is preliminary data.</text>
</comment>
<keyword evidence="2" id="KW-0238">DNA-binding</keyword>
<organism evidence="5 6">
    <name type="scientific">Paenibacillus qinlingensis</name>
    <dbReference type="NCBI Taxonomy" id="1837343"/>
    <lineage>
        <taxon>Bacteria</taxon>
        <taxon>Bacillati</taxon>
        <taxon>Bacillota</taxon>
        <taxon>Bacilli</taxon>
        <taxon>Bacillales</taxon>
        <taxon>Paenibacillaceae</taxon>
        <taxon>Paenibacillus</taxon>
    </lineage>
</organism>
<dbReference type="PANTHER" id="PTHR43280:SF28">
    <property type="entry name" value="HTH-TYPE TRANSCRIPTIONAL ACTIVATOR RHAS"/>
    <property type="match status" value="1"/>
</dbReference>
<name>A0ABU1NRJ9_9BACL</name>
<feature type="domain" description="HTH araC/xylS-type" evidence="4">
    <location>
        <begin position="179"/>
        <end position="277"/>
    </location>
</feature>
<dbReference type="SMART" id="SM00342">
    <property type="entry name" value="HTH_ARAC"/>
    <property type="match status" value="1"/>
</dbReference>
<dbReference type="SUPFAM" id="SSF51215">
    <property type="entry name" value="Regulatory protein AraC"/>
    <property type="match status" value="1"/>
</dbReference>
<evidence type="ECO:0000313" key="5">
    <source>
        <dbReference type="EMBL" id="MDR6550048.1"/>
    </source>
</evidence>
<protein>
    <submittedName>
        <fullName evidence="5">AraC-like DNA-binding protein</fullName>
    </submittedName>
</protein>
<keyword evidence="6" id="KW-1185">Reference proteome</keyword>
<sequence>MKQQAYYRNIWDNDNDYAVDDTYLIVNCTGCQVMQSRYVANSVRNDYFLLYMVKGNIRVQTGELDTSMAPGECIIFTPHLPFYFESAGDQELVYVWVHFSGNSADEVLKSCGLPTGKVYYLSGMEEIIQTFQSLFRVFSQRDLFLQLDASQYVISLLVFIGRNVQKSKLSSTNLTNRIESSLRFIHENFHHPLTLQQLADMEHLSVSHYRTVFTESLGMSPYEYILLQRMNRACDLLRNSRLSCADIAEMIGYQDQRYFSRLFKIKTGMTPHMYKKRKNE</sequence>
<dbReference type="PROSITE" id="PS01124">
    <property type="entry name" value="HTH_ARAC_FAMILY_2"/>
    <property type="match status" value="1"/>
</dbReference>
<dbReference type="Proteomes" id="UP001267290">
    <property type="component" value="Unassembled WGS sequence"/>
</dbReference>
<dbReference type="InterPro" id="IPR037923">
    <property type="entry name" value="HTH-like"/>
</dbReference>
<dbReference type="CDD" id="cd02209">
    <property type="entry name" value="cupin_XRE_C"/>
    <property type="match status" value="1"/>
</dbReference>
<dbReference type="Pfam" id="PF12833">
    <property type="entry name" value="HTH_18"/>
    <property type="match status" value="1"/>
</dbReference>
<dbReference type="Gene3D" id="2.60.120.280">
    <property type="entry name" value="Regulatory protein AraC"/>
    <property type="match status" value="1"/>
</dbReference>
<keyword evidence="3" id="KW-0804">Transcription</keyword>
<dbReference type="InterPro" id="IPR018060">
    <property type="entry name" value="HTH_AraC"/>
</dbReference>
<proteinExistence type="predicted"/>